<evidence type="ECO:0000256" key="4">
    <source>
        <dbReference type="ARBA" id="ARBA00047422"/>
    </source>
</evidence>
<keyword evidence="2 5" id="KW-0808">Transferase</keyword>
<gene>
    <name evidence="5" type="ORF">HELGO_WM3283</name>
</gene>
<keyword evidence="3" id="KW-0680">Restriction system</keyword>
<reference evidence="5" key="1">
    <citation type="submission" date="2020-01" db="EMBL/GenBank/DDBJ databases">
        <authorList>
            <person name="Meier V. D."/>
            <person name="Meier V D."/>
        </authorList>
    </citation>
    <scope>NUCLEOTIDE SEQUENCE</scope>
    <source>
        <strain evidence="5">HLG_WM_MAG_01</strain>
    </source>
</reference>
<evidence type="ECO:0000256" key="1">
    <source>
        <dbReference type="ARBA" id="ARBA00022603"/>
    </source>
</evidence>
<dbReference type="Gene3D" id="3.40.50.150">
    <property type="entry name" value="Vaccinia Virus protein VP39"/>
    <property type="match status" value="1"/>
</dbReference>
<organism evidence="5">
    <name type="scientific">uncultured Sulfurovum sp</name>
    <dbReference type="NCBI Taxonomy" id="269237"/>
    <lineage>
        <taxon>Bacteria</taxon>
        <taxon>Pseudomonadati</taxon>
        <taxon>Campylobacterota</taxon>
        <taxon>Epsilonproteobacteria</taxon>
        <taxon>Campylobacterales</taxon>
        <taxon>Sulfurovaceae</taxon>
        <taxon>Sulfurovum</taxon>
        <taxon>environmental samples</taxon>
    </lineage>
</organism>
<dbReference type="Pfam" id="PF00145">
    <property type="entry name" value="DNA_methylase"/>
    <property type="match status" value="1"/>
</dbReference>
<proteinExistence type="predicted"/>
<dbReference type="GO" id="GO:0009307">
    <property type="term" value="P:DNA restriction-modification system"/>
    <property type="evidence" value="ECO:0007669"/>
    <property type="project" value="UniProtKB-KW"/>
</dbReference>
<evidence type="ECO:0000256" key="2">
    <source>
        <dbReference type="ARBA" id="ARBA00022679"/>
    </source>
</evidence>
<dbReference type="AlphaFoldDB" id="A0A6S6SWG2"/>
<protein>
    <submittedName>
        <fullName evidence="5">Type II cytosine-specific DNA methyltransferase</fullName>
    </submittedName>
</protein>
<dbReference type="SUPFAM" id="SSF53335">
    <property type="entry name" value="S-adenosyl-L-methionine-dependent methyltransferases"/>
    <property type="match status" value="1"/>
</dbReference>
<dbReference type="InterPro" id="IPR001525">
    <property type="entry name" value="C5_MeTfrase"/>
</dbReference>
<keyword evidence="1 5" id="KW-0489">Methyltransferase</keyword>
<evidence type="ECO:0000256" key="3">
    <source>
        <dbReference type="ARBA" id="ARBA00022747"/>
    </source>
</evidence>
<dbReference type="InterPro" id="IPR029063">
    <property type="entry name" value="SAM-dependent_MTases_sf"/>
</dbReference>
<accession>A0A6S6SWG2</accession>
<sequence length="471" mass="53595">MSVLNINIPDVATKKLKLQSISQGRKLVVSTNWLPLFGFNENSKVVEKVIGKNEGMEILLFSDSLFGCENERTKKVYSRSYKSRKSNPIETLLDIRSQNKINEAFGSSSYVHITFEYGKIYIVPIEDKKEARIKKAKEREGKIGAFVACSSGMDALSISKSFNIDCLLEYRPHERRDKNTDKSETGALCAISNVEVGHLINEDIFTVDMDMIGNIVKKKNTSFFSVSTQCSDLSVVKAQSLKEKSLCVNGDGSIDTTIDMFYDVLRILESTQMPFLLLENVGQLLNTQYHTFFKARLNRWGYKVYEKNIDASMLGATQKRKRAYVFATTFDSIPFSFPEERDNQITSVEFWDKNIKPFLHECRDVTHSKSIQEGAKIGRLRTVNRESRHFPTLLKSQSRMAKDSLVIKDGERYYFPSEDLERHIMGIPDEFTLAAVSKTIGSEILGQGVEYCSHHKIIDEVYKHITLALLA</sequence>
<comment type="catalytic activity">
    <reaction evidence="4">
        <text>a 2'-deoxycytidine in DNA + S-adenosyl-L-methionine = a 5-methyl-2'-deoxycytidine in DNA + S-adenosyl-L-homocysteine + H(+)</text>
        <dbReference type="Rhea" id="RHEA:13681"/>
        <dbReference type="Rhea" id="RHEA-COMP:11369"/>
        <dbReference type="Rhea" id="RHEA-COMP:11370"/>
        <dbReference type="ChEBI" id="CHEBI:15378"/>
        <dbReference type="ChEBI" id="CHEBI:57856"/>
        <dbReference type="ChEBI" id="CHEBI:59789"/>
        <dbReference type="ChEBI" id="CHEBI:85452"/>
        <dbReference type="ChEBI" id="CHEBI:85454"/>
        <dbReference type="EC" id="2.1.1.37"/>
    </reaction>
</comment>
<evidence type="ECO:0000313" key="5">
    <source>
        <dbReference type="EMBL" id="CAA6807318.1"/>
    </source>
</evidence>
<dbReference type="GO" id="GO:0003886">
    <property type="term" value="F:DNA (cytosine-5-)-methyltransferase activity"/>
    <property type="evidence" value="ECO:0007669"/>
    <property type="project" value="UniProtKB-EC"/>
</dbReference>
<dbReference type="GO" id="GO:0032259">
    <property type="term" value="P:methylation"/>
    <property type="evidence" value="ECO:0007669"/>
    <property type="project" value="UniProtKB-KW"/>
</dbReference>
<dbReference type="EMBL" id="CACVAS010000047">
    <property type="protein sequence ID" value="CAA6807318.1"/>
    <property type="molecule type" value="Genomic_DNA"/>
</dbReference>
<name>A0A6S6SWG2_9BACT</name>